<protein>
    <recommendedName>
        <fullName evidence="1">Damage-control phosphatase ARMT1-like metal-binding domain-containing protein</fullName>
    </recommendedName>
</protein>
<dbReference type="InterPro" id="IPR002791">
    <property type="entry name" value="ARMT1-like_metal-bd"/>
</dbReference>
<dbReference type="PIRSF" id="PIRSF006593">
    <property type="entry name" value="UCP006593"/>
    <property type="match status" value="1"/>
</dbReference>
<dbReference type="InterPro" id="IPR014444">
    <property type="entry name" value="PH1575-like"/>
</dbReference>
<organism evidence="2">
    <name type="scientific">hydrothermal vent metagenome</name>
    <dbReference type="NCBI Taxonomy" id="652676"/>
    <lineage>
        <taxon>unclassified sequences</taxon>
        <taxon>metagenomes</taxon>
        <taxon>ecological metagenomes</taxon>
    </lineage>
</organism>
<reference evidence="2" key="1">
    <citation type="submission" date="2016-10" db="EMBL/GenBank/DDBJ databases">
        <authorList>
            <person name="de Groot N.N."/>
        </authorList>
    </citation>
    <scope>NUCLEOTIDE SEQUENCE</scope>
</reference>
<dbReference type="Gene3D" id="3.40.50.10880">
    <property type="entry name" value="Uncharacterised protein PF01937, DUF89, domain 3"/>
    <property type="match status" value="1"/>
</dbReference>
<dbReference type="Gene3D" id="1.10.285.20">
    <property type="entry name" value="Uncharacterised protein PF01937, DUF89, domain 2"/>
    <property type="match status" value="1"/>
</dbReference>
<accession>A0A1W1CK41</accession>
<dbReference type="SUPFAM" id="SSF111321">
    <property type="entry name" value="AF1104-like"/>
    <property type="match status" value="1"/>
</dbReference>
<gene>
    <name evidence="2" type="ORF">MNB_SM-6-833</name>
</gene>
<dbReference type="InterPro" id="IPR036075">
    <property type="entry name" value="ARMT-1-like_metal-bd_sf"/>
</dbReference>
<dbReference type="AlphaFoldDB" id="A0A1W1CK41"/>
<feature type="domain" description="Damage-control phosphatase ARMT1-like metal-binding" evidence="1">
    <location>
        <begin position="4"/>
        <end position="280"/>
    </location>
</feature>
<evidence type="ECO:0000313" key="2">
    <source>
        <dbReference type="EMBL" id="SFV66238.1"/>
    </source>
</evidence>
<evidence type="ECO:0000259" key="1">
    <source>
        <dbReference type="Pfam" id="PF01937"/>
    </source>
</evidence>
<dbReference type="EMBL" id="FPHK01000099">
    <property type="protein sequence ID" value="SFV66238.1"/>
    <property type="molecule type" value="Genomic_DNA"/>
</dbReference>
<sequence length="286" mass="31625">MKIANECVDCIVNQSLKVAHAIEADPKLETKLFQTVQQMSNSFSFSLTPPEIAADVYKTMAHVAQKSDLYDEVKALSTQKACSFVPFLKKKIQNSNDKLLTATKIAVAGNVIDLAAEVLFDLQEELDKIFDTAFAHDDFEALREALHEAKNVTILGDNVGEHIFDYMFIEVLQDLYPQVHFSYMVRGRPIINDVTIKEAKEAGFESLCELIDSGVDTPGFAYGHANSYAQKVFDAADLVISKGMGNYECLSPSHRGNICFLLKVKCSVVAASLEKEVGDIVCKLVK</sequence>
<name>A0A1W1CK41_9ZZZZ</name>
<proteinExistence type="predicted"/>
<dbReference type="Pfam" id="PF01937">
    <property type="entry name" value="ARMT1-like_dom"/>
    <property type="match status" value="1"/>
</dbReference>